<proteinExistence type="predicted"/>
<evidence type="ECO:0008006" key="3">
    <source>
        <dbReference type="Google" id="ProtNLM"/>
    </source>
</evidence>
<organism evidence="1 2">
    <name type="scientific">Mycobacterium phage MalagasyRose</name>
    <dbReference type="NCBI Taxonomy" id="2599870"/>
    <lineage>
        <taxon>Viruses</taxon>
        <taxon>Duplodnaviria</taxon>
        <taxon>Heunggongvirae</taxon>
        <taxon>Uroviricota</taxon>
        <taxon>Caudoviricetes</taxon>
        <taxon>Malagasyrosevirus</taxon>
        <taxon>Malagasyrosevirus malagasyrose</taxon>
    </lineage>
</organism>
<protein>
    <recommendedName>
        <fullName evidence="3">Scaffolding protein</fullName>
    </recommendedName>
</protein>
<keyword evidence="2" id="KW-1185">Reference proteome</keyword>
<name>A0A5J6TJ50_9CAUD</name>
<dbReference type="InterPro" id="IPR011231">
    <property type="entry name" value="Phage_VT1-Sakai_H0018"/>
</dbReference>
<dbReference type="GeneID" id="80019487"/>
<accession>A0A5J6TJ50</accession>
<dbReference type="EMBL" id="MN234170">
    <property type="protein sequence ID" value="QFG08862.1"/>
    <property type="molecule type" value="Genomic_DNA"/>
</dbReference>
<evidence type="ECO:0000313" key="2">
    <source>
        <dbReference type="Proteomes" id="UP000326279"/>
    </source>
</evidence>
<evidence type="ECO:0000313" key="1">
    <source>
        <dbReference type="EMBL" id="QFG08862.1"/>
    </source>
</evidence>
<dbReference type="KEGG" id="vg:80019487"/>
<dbReference type="Pfam" id="PF09956">
    <property type="entry name" value="Phage_cement_2"/>
    <property type="match status" value="1"/>
</dbReference>
<gene>
    <name evidence="1" type="primary">12</name>
    <name evidence="1" type="ORF">PBI_MALAGASYROSE_12</name>
</gene>
<sequence length="126" mass="12709">MAQKECIPLYTPGSRITAQTTAAVKAKTFVNISGAMAGGLPKVATSAAKALKFGVAVRDAANGARVLVIRGKGEVIPVVAGATFAAGDELEVGANGKAVKFTDGVKVARALDAATAADTDVFVELY</sequence>
<dbReference type="Proteomes" id="UP000326279">
    <property type="component" value="Segment"/>
</dbReference>
<dbReference type="RefSeq" id="YP_010754884.1">
    <property type="nucleotide sequence ID" value="NC_073465.1"/>
</dbReference>
<reference evidence="1 2" key="1">
    <citation type="submission" date="2019-07" db="EMBL/GenBank/DDBJ databases">
        <authorList>
            <person name="Garlena R.A."/>
            <person name="Russell D.A."/>
            <person name="Pope W.H."/>
            <person name="Jacobs-Sera D."/>
            <person name="Hatfull G.F."/>
        </authorList>
    </citation>
    <scope>NUCLEOTIDE SEQUENCE [LARGE SCALE GENOMIC DNA]</scope>
</reference>